<dbReference type="Gene3D" id="2.60.40.150">
    <property type="entry name" value="C2 domain"/>
    <property type="match status" value="1"/>
</dbReference>
<dbReference type="SMART" id="SM00239">
    <property type="entry name" value="C2"/>
    <property type="match status" value="1"/>
</dbReference>
<feature type="compositionally biased region" description="Basic and acidic residues" evidence="1">
    <location>
        <begin position="238"/>
        <end position="250"/>
    </location>
</feature>
<dbReference type="Proteomes" id="UP000789572">
    <property type="component" value="Unassembled WGS sequence"/>
</dbReference>
<proteinExistence type="predicted"/>
<name>A0A9N8VN35_9GLOM</name>
<feature type="compositionally biased region" description="Polar residues" evidence="1">
    <location>
        <begin position="121"/>
        <end position="132"/>
    </location>
</feature>
<feature type="region of interest" description="Disordered" evidence="1">
    <location>
        <begin position="121"/>
        <end position="348"/>
    </location>
</feature>
<sequence length="348" mass="36763">MQEKIQVTVVEGNNLKGSDVIGKSDPYVCLSLDRQNRQRTRTLQGAGQNAYWNQSIELYANPGQNQLFIEVYNENIGVDQFIGDAILQLPQAPHQDQWVQIHHNGSPAGNIHLIINKSQGHGYQTPIQQPQAYPSYPSYGEQPPRYDGPPAGFPYQPPAAGHGSAPPPPVPAGPPGYGQPPSAPLGFAQPPPAAPGYGQPPPAPLGFAQPPQGPPGYAQPPAPSGYPNPYMPQGVIGHDAHSKDKKDKGSHAAAGHAQPPSGYPNPYMPQGVVGHDAHSKDKKDKKGSHAVAGHAQPPSGYPNPYMPQGVVGHDAHSKDNSHAAAGHAQPHPPPPGYSAYEGVELIGN</sequence>
<feature type="compositionally biased region" description="Basic and acidic residues" evidence="1">
    <location>
        <begin position="275"/>
        <end position="284"/>
    </location>
</feature>
<evidence type="ECO:0000256" key="1">
    <source>
        <dbReference type="SAM" id="MobiDB-lite"/>
    </source>
</evidence>
<dbReference type="PANTHER" id="PTHR47052">
    <property type="entry name" value="CONSERVED SERINE PROLINE-RICH PROTEIN (AFU_ORTHOLOGUE AFUA_2G01790)"/>
    <property type="match status" value="1"/>
</dbReference>
<evidence type="ECO:0000313" key="4">
    <source>
        <dbReference type="Proteomes" id="UP000789572"/>
    </source>
</evidence>
<dbReference type="EMBL" id="CAJVPJ010000030">
    <property type="protein sequence ID" value="CAG8461029.1"/>
    <property type="molecule type" value="Genomic_DNA"/>
</dbReference>
<dbReference type="PROSITE" id="PS50004">
    <property type="entry name" value="C2"/>
    <property type="match status" value="1"/>
</dbReference>
<dbReference type="OrthoDB" id="270970at2759"/>
<evidence type="ECO:0000259" key="2">
    <source>
        <dbReference type="PROSITE" id="PS50004"/>
    </source>
</evidence>
<comment type="caution">
    <text evidence="3">The sequence shown here is derived from an EMBL/GenBank/DDBJ whole genome shotgun (WGS) entry which is preliminary data.</text>
</comment>
<feature type="compositionally biased region" description="Pro residues" evidence="1">
    <location>
        <begin position="165"/>
        <end position="204"/>
    </location>
</feature>
<dbReference type="AlphaFoldDB" id="A0A9N8VN35"/>
<dbReference type="CDD" id="cd00030">
    <property type="entry name" value="C2"/>
    <property type="match status" value="1"/>
</dbReference>
<dbReference type="PANTHER" id="PTHR47052:SF3">
    <property type="entry name" value="INGRESSION PROTEIN 1"/>
    <property type="match status" value="1"/>
</dbReference>
<accession>A0A9N8VN35</accession>
<dbReference type="SUPFAM" id="SSF49562">
    <property type="entry name" value="C2 domain (Calcium/lipid-binding domain, CaLB)"/>
    <property type="match status" value="1"/>
</dbReference>
<dbReference type="InterPro" id="IPR035892">
    <property type="entry name" value="C2_domain_sf"/>
</dbReference>
<dbReference type="Pfam" id="PF00168">
    <property type="entry name" value="C2"/>
    <property type="match status" value="1"/>
</dbReference>
<feature type="compositionally biased region" description="Pro residues" evidence="1">
    <location>
        <begin position="211"/>
        <end position="230"/>
    </location>
</feature>
<reference evidence="3" key="1">
    <citation type="submission" date="2021-06" db="EMBL/GenBank/DDBJ databases">
        <authorList>
            <person name="Kallberg Y."/>
            <person name="Tangrot J."/>
            <person name="Rosling A."/>
        </authorList>
    </citation>
    <scope>NUCLEOTIDE SEQUENCE</scope>
    <source>
        <strain evidence="3">IA702</strain>
    </source>
</reference>
<organism evidence="3 4">
    <name type="scientific">Paraglomus occultum</name>
    <dbReference type="NCBI Taxonomy" id="144539"/>
    <lineage>
        <taxon>Eukaryota</taxon>
        <taxon>Fungi</taxon>
        <taxon>Fungi incertae sedis</taxon>
        <taxon>Mucoromycota</taxon>
        <taxon>Glomeromycotina</taxon>
        <taxon>Glomeromycetes</taxon>
        <taxon>Paraglomerales</taxon>
        <taxon>Paraglomeraceae</taxon>
        <taxon>Paraglomus</taxon>
    </lineage>
</organism>
<gene>
    <name evidence="3" type="ORF">POCULU_LOCUS559</name>
</gene>
<feature type="domain" description="C2" evidence="2">
    <location>
        <begin position="1"/>
        <end position="102"/>
    </location>
</feature>
<dbReference type="InterPro" id="IPR052981">
    <property type="entry name" value="Ingression_C2_domain"/>
</dbReference>
<evidence type="ECO:0000313" key="3">
    <source>
        <dbReference type="EMBL" id="CAG8461029.1"/>
    </source>
</evidence>
<dbReference type="InterPro" id="IPR000008">
    <property type="entry name" value="C2_dom"/>
</dbReference>
<protein>
    <submittedName>
        <fullName evidence="3">7187_t:CDS:1</fullName>
    </submittedName>
</protein>
<keyword evidence="4" id="KW-1185">Reference proteome</keyword>